<dbReference type="Proteomes" id="UP000887565">
    <property type="component" value="Unplaced"/>
</dbReference>
<protein>
    <submittedName>
        <fullName evidence="2">Uncharacterized protein</fullName>
    </submittedName>
</protein>
<proteinExistence type="predicted"/>
<accession>A0A915JF27</accession>
<organism evidence="1 2">
    <name type="scientific">Romanomermis culicivorax</name>
    <name type="common">Nematode worm</name>
    <dbReference type="NCBI Taxonomy" id="13658"/>
    <lineage>
        <taxon>Eukaryota</taxon>
        <taxon>Metazoa</taxon>
        <taxon>Ecdysozoa</taxon>
        <taxon>Nematoda</taxon>
        <taxon>Enoplea</taxon>
        <taxon>Dorylaimia</taxon>
        <taxon>Mermithida</taxon>
        <taxon>Mermithoidea</taxon>
        <taxon>Mermithidae</taxon>
        <taxon>Romanomermis</taxon>
    </lineage>
</organism>
<evidence type="ECO:0000313" key="1">
    <source>
        <dbReference type="Proteomes" id="UP000887565"/>
    </source>
</evidence>
<sequence length="210" mass="23627">MSGKNNIADNLIMDTNCANHAIANNTNIPGEALVRMSSSNTDKSTVVSTISISDDESDTTDGKLSLLVMAEDTDGIPTTSNSDDDDYGYDANNDQHVNDFHPYDNFQAQISQLTQNQTNLLIQNRSDSKRRLTSERMIPNEDKEKIKEIEVSEAVARWTRVHLAKTSKIAKWTRIHLVKTHKMANPPSKMEARKEKMTKFEQLVQIPHVV</sequence>
<name>A0A915JF27_ROMCU</name>
<evidence type="ECO:0000313" key="2">
    <source>
        <dbReference type="WBParaSite" id="nRc.2.0.1.t25086-RA"/>
    </source>
</evidence>
<dbReference type="AlphaFoldDB" id="A0A915JF27"/>
<dbReference type="WBParaSite" id="nRc.2.0.1.t25086-RA">
    <property type="protein sequence ID" value="nRc.2.0.1.t25086-RA"/>
    <property type="gene ID" value="nRc.2.0.1.g25086"/>
</dbReference>
<reference evidence="2" key="1">
    <citation type="submission" date="2022-11" db="UniProtKB">
        <authorList>
            <consortium name="WormBaseParasite"/>
        </authorList>
    </citation>
    <scope>IDENTIFICATION</scope>
</reference>
<keyword evidence="1" id="KW-1185">Reference proteome</keyword>